<comment type="caution">
    <text evidence="3">The sequence shown here is derived from an EMBL/GenBank/DDBJ whole genome shotgun (WGS) entry which is preliminary data.</text>
</comment>
<dbReference type="Pfam" id="PF03235">
    <property type="entry name" value="GmrSD_N"/>
    <property type="match status" value="1"/>
</dbReference>
<feature type="domain" description="GmrSD restriction endonucleases N-terminal" evidence="1">
    <location>
        <begin position="9"/>
        <end position="221"/>
    </location>
</feature>
<dbReference type="Proteomes" id="UP000190056">
    <property type="component" value="Unassembled WGS sequence"/>
</dbReference>
<protein>
    <recommendedName>
        <fullName evidence="5">DUF262 domain-containing protein</fullName>
    </recommendedName>
</protein>
<evidence type="ECO:0000313" key="3">
    <source>
        <dbReference type="EMBL" id="OPH11398.1"/>
    </source>
</evidence>
<dbReference type="AlphaFoldDB" id="A0A9Q5WBL7"/>
<sequence>MQASETKLQQILEGTRQYIVPLFQRPYSWKVPEWEALWDDILCLCEVDKARAHFMGSIVTMPTTSSPEQVSKYLLIDGQQRLTTIFILLSALRDTVKHSEEELAKEINDTILVNPFKKKNGSDYYKLQPTQVDRIVFHQIINSDSSVNKSGISECYDFFKKKIKKISSSSELQKIKEVIGGSFSVVSVVLNADDDPYLVFESLNAKGRPLTQADLIRNYLFMRIPGEDQEPIHAEYWQPMQDLLGDNLTEFIRHYLTKSGSDVKKSEIYFEIKDRINESDARSYLKHLHIFSEYYSRLSNPEREPKDMIRKYLCRLNRLDVVTVYPFLLNCYDDCVNQRLTEEEFISVLKVIENFILRRFVCNIQTRGLNRIFALLHSKVSKATALGSDNFVDRLKLTLQNQDYPKDAEFKARLIDVKLYGGKRSEKCKIILESIEEYFGHKEQVRFENVSIEHIMPQNLSDSWKKDLGEEWEKAHELLVDTLGNLTLTAYNGELSNDSFKQKKQTFRNSNLELNKYFQSREEWREEDIKKRADYLADIALQIWGYFGDESSQSSPPTKLKGTTPKPKAVFCSGKQYPVKSWRDVLETTLNEIADLEPNSFNDIVQKFTRFISWDRKNFRETRTLRNGAFIEVNLSSQDIYKFYMKAIETAELSHDEWRIETQDSR</sequence>
<dbReference type="RefSeq" id="WP_071249075.1">
    <property type="nucleotide sequence ID" value="NZ_MTPU01000001.1"/>
</dbReference>
<accession>A0A9Q5WBL7</accession>
<dbReference type="Pfam" id="PF07510">
    <property type="entry name" value="GmrSD_C"/>
    <property type="match status" value="1"/>
</dbReference>
<evidence type="ECO:0000313" key="4">
    <source>
        <dbReference type="Proteomes" id="UP000190056"/>
    </source>
</evidence>
<dbReference type="PANTHER" id="PTHR35149:SF2">
    <property type="entry name" value="DUF262 DOMAIN-CONTAINING PROTEIN"/>
    <property type="match status" value="1"/>
</dbReference>
<dbReference type="EMBL" id="MTPU01000001">
    <property type="protein sequence ID" value="OPH11398.1"/>
    <property type="molecule type" value="Genomic_DNA"/>
</dbReference>
<dbReference type="InterPro" id="IPR011089">
    <property type="entry name" value="GmrSD_C"/>
</dbReference>
<organism evidence="3 4">
    <name type="scientific">Cylindrospermopsis raciborskii CENA302</name>
    <dbReference type="NCBI Taxonomy" id="1170768"/>
    <lineage>
        <taxon>Bacteria</taxon>
        <taxon>Bacillati</taxon>
        <taxon>Cyanobacteriota</taxon>
        <taxon>Cyanophyceae</taxon>
        <taxon>Nostocales</taxon>
        <taxon>Aphanizomenonaceae</taxon>
        <taxon>Cylindrospermopsis</taxon>
    </lineage>
</organism>
<evidence type="ECO:0008006" key="5">
    <source>
        <dbReference type="Google" id="ProtNLM"/>
    </source>
</evidence>
<name>A0A9Q5WBL7_9CYAN</name>
<dbReference type="InterPro" id="IPR004919">
    <property type="entry name" value="GmrSD_N"/>
</dbReference>
<reference evidence="3 4" key="1">
    <citation type="submission" date="2017-01" db="EMBL/GenBank/DDBJ databases">
        <authorList>
            <person name="Abreu V.A."/>
            <person name="Popin R.V."/>
            <person name="Rigonato J."/>
            <person name="Andreote A.P."/>
            <person name="Schaker P.C."/>
            <person name="Hoff-Risseti C."/>
            <person name="Alvarenga D.O."/>
            <person name="Varani A.M."/>
            <person name="Fiore M.F."/>
        </authorList>
    </citation>
    <scope>NUCLEOTIDE SEQUENCE [LARGE SCALE GENOMIC DNA]</scope>
    <source>
        <strain evidence="3 4">CENA302</strain>
    </source>
</reference>
<feature type="domain" description="GmrSD restriction endonucleases C-terminal" evidence="2">
    <location>
        <begin position="404"/>
        <end position="538"/>
    </location>
</feature>
<gene>
    <name evidence="3" type="ORF">CENA302_00010</name>
</gene>
<dbReference type="PANTHER" id="PTHR35149">
    <property type="entry name" value="SLL5132 PROTEIN"/>
    <property type="match status" value="1"/>
</dbReference>
<proteinExistence type="predicted"/>
<evidence type="ECO:0000259" key="2">
    <source>
        <dbReference type="Pfam" id="PF07510"/>
    </source>
</evidence>
<evidence type="ECO:0000259" key="1">
    <source>
        <dbReference type="Pfam" id="PF03235"/>
    </source>
</evidence>